<organism evidence="2 3">
    <name type="scientific">Pseudomonas marginalis</name>
    <name type="common">Pseudomonas panacis</name>
    <dbReference type="NCBI Taxonomy" id="298"/>
    <lineage>
        <taxon>Bacteria</taxon>
        <taxon>Pseudomonadati</taxon>
        <taxon>Pseudomonadota</taxon>
        <taxon>Gammaproteobacteria</taxon>
        <taxon>Pseudomonadales</taxon>
        <taxon>Pseudomonadaceae</taxon>
        <taxon>Pseudomonas</taxon>
    </lineage>
</organism>
<accession>A0A9X5QK51</accession>
<dbReference type="Gene3D" id="2.40.10.10">
    <property type="entry name" value="Trypsin-like serine proteases"/>
    <property type="match status" value="1"/>
</dbReference>
<dbReference type="InterPro" id="IPR043504">
    <property type="entry name" value="Peptidase_S1_PA_chymotrypsin"/>
</dbReference>
<dbReference type="Proteomes" id="UP000077563">
    <property type="component" value="Unassembled WGS sequence"/>
</dbReference>
<proteinExistence type="predicted"/>
<comment type="caution">
    <text evidence="2">The sequence shown here is derived from an EMBL/GenBank/DDBJ whole genome shotgun (WGS) entry which is preliminary data.</text>
</comment>
<feature type="region of interest" description="Disordered" evidence="1">
    <location>
        <begin position="457"/>
        <end position="489"/>
    </location>
</feature>
<evidence type="ECO:0000313" key="2">
    <source>
        <dbReference type="EMBL" id="OAJ47756.1"/>
    </source>
</evidence>
<name>A0A9X5QK51_PSEMA</name>
<dbReference type="InterPro" id="IPR009003">
    <property type="entry name" value="Peptidase_S1_PA"/>
</dbReference>
<dbReference type="PROSITE" id="PS51257">
    <property type="entry name" value="PROKAR_LIPOPROTEIN"/>
    <property type="match status" value="1"/>
</dbReference>
<evidence type="ECO:0008006" key="4">
    <source>
        <dbReference type="Google" id="ProtNLM"/>
    </source>
</evidence>
<evidence type="ECO:0000313" key="3">
    <source>
        <dbReference type="Proteomes" id="UP000077563"/>
    </source>
</evidence>
<dbReference type="AlphaFoldDB" id="A0A9X5QK51"/>
<sequence length="530" mass="58506">MTMKTLYPALICALLTACPVYLWGASKDFGEGLANASAPRLLTNANQQHNHWSGIGRIRNDKALCTATLLDTRDEQGTSGPAYIITSSHCIHRVSGAVIKDQVLKGHISFNYFDDTLEQLKTYPLKTLKWGSSHGVDLALIELDIPLSALISNGIEPMKLAEDLPAEARPILALIVPEWNTLHLSACLQQASQEVVEQPFVWRVTMKNQCKGVQSGTFGAPLVDRATNTLFGILSSTTIGQAAAKKCQRDAPCEVRDGKASWHADSNYGSPVVFLKHCFVEGVLTDNEQTCNLYPATSITFSSPEPLQQYFVKRPGDKGRNITPSWNLEFTTTSRLYRYKAVRRASECENPVHYSPPINSHNASIKDPIGPQTGMHLLCILGVESDQAVSNSAMRNALTLAVELAEPAATRAPDVSIVLDRQFLQRYTVIWNLAPPFVSRYTYKFGPAQRTDCLAPEGYRTLPPKRSDTEESDDAEDLFGMPPLDQAPDAPHQKFAQIISTHNQPIKICTYAFDQAGRPSDLRVDLLKPR</sequence>
<gene>
    <name evidence="2" type="ORF">AO064_25685</name>
</gene>
<dbReference type="EMBL" id="LKEG01000043">
    <property type="protein sequence ID" value="OAJ47756.1"/>
    <property type="molecule type" value="Genomic_DNA"/>
</dbReference>
<protein>
    <recommendedName>
        <fullName evidence="4">Trypsin-like peptidase domain-containing protein</fullName>
    </recommendedName>
</protein>
<reference evidence="2 3" key="1">
    <citation type="submission" date="2015-09" db="EMBL/GenBank/DDBJ databases">
        <title>Genome sequence of Pseudomonas marginalis ICMP 3553.</title>
        <authorList>
            <person name="Visnovsky S."/>
            <person name="Lu A."/>
            <person name="Panda P."/>
            <person name="Pitman A."/>
        </authorList>
    </citation>
    <scope>NUCLEOTIDE SEQUENCE [LARGE SCALE GENOMIC DNA]</scope>
    <source>
        <strain evidence="2 3">ICMP 3553</strain>
    </source>
</reference>
<dbReference type="SUPFAM" id="SSF50494">
    <property type="entry name" value="Trypsin-like serine proteases"/>
    <property type="match status" value="1"/>
</dbReference>
<evidence type="ECO:0000256" key="1">
    <source>
        <dbReference type="SAM" id="MobiDB-lite"/>
    </source>
</evidence>